<sequence length="146" mass="17436">MKKVKLLKKNTNQWLDIRKTLPKCSERDLLVLIADLYALSKQNKDFLEARFIKNEEVLARYKSIIKKYIAPSEPWKNNQQISLKDAKKAISDYKKATNDKIGLIDLMVCYVEIWDRFFMRIWGYVRAVLLQLRICFQQRPKTHENL</sequence>
<protein>
    <submittedName>
        <fullName evidence="1">Uncharacterized protein</fullName>
    </submittedName>
</protein>
<proteinExistence type="predicted"/>
<gene>
    <name evidence="1" type="ORF">K737_301131</name>
</gene>
<keyword evidence="2" id="KW-1185">Reference proteome</keyword>
<accession>A0A061JGZ9</accession>
<comment type="caution">
    <text evidence="1">The sequence shown here is derived from an EMBL/GenBank/DDBJ whole genome shotgun (WGS) entry which is preliminary data.</text>
</comment>
<evidence type="ECO:0000313" key="1">
    <source>
        <dbReference type="EMBL" id="ETZ04473.1"/>
    </source>
</evidence>
<reference evidence="1 2" key="1">
    <citation type="journal article" date="2013" name="Genome Announc.">
        <title>Draft Genome Sequence of Holospora undulata Strain HU1, a Micronucleus-Specific Symbiont of the Ciliate Paramecium caudatum.</title>
        <authorList>
            <person name="Dohra H."/>
            <person name="Suzuki H."/>
            <person name="Suzuki T."/>
            <person name="Tanaka K."/>
            <person name="Fujishima M."/>
        </authorList>
    </citation>
    <scope>NUCLEOTIDE SEQUENCE [LARGE SCALE GENOMIC DNA]</scope>
    <source>
        <strain evidence="1 2">HU1</strain>
    </source>
</reference>
<organism evidence="1 2">
    <name type="scientific">Holospora undulata HU1</name>
    <dbReference type="NCBI Taxonomy" id="1321371"/>
    <lineage>
        <taxon>Bacteria</taxon>
        <taxon>Pseudomonadati</taxon>
        <taxon>Pseudomonadota</taxon>
        <taxon>Alphaproteobacteria</taxon>
        <taxon>Holosporales</taxon>
        <taxon>Holosporaceae</taxon>
        <taxon>Holospora</taxon>
    </lineage>
</organism>
<evidence type="ECO:0000313" key="2">
    <source>
        <dbReference type="Proteomes" id="UP000026922"/>
    </source>
</evidence>
<dbReference type="EMBL" id="ARPM03000193">
    <property type="protein sequence ID" value="ETZ04473.1"/>
    <property type="molecule type" value="Genomic_DNA"/>
</dbReference>
<name>A0A061JGZ9_9PROT</name>
<dbReference type="Proteomes" id="UP000026922">
    <property type="component" value="Unassembled WGS sequence"/>
</dbReference>
<dbReference type="AlphaFoldDB" id="A0A061JGZ9"/>
<dbReference type="RefSeq" id="WP_006303098.1">
    <property type="nucleotide sequence ID" value="NZ_ARPM03000193.1"/>
</dbReference>